<name>A0A6M3LI02_9ZZZZ</name>
<feature type="compositionally biased region" description="Basic residues" evidence="1">
    <location>
        <begin position="158"/>
        <end position="173"/>
    </location>
</feature>
<organism evidence="2">
    <name type="scientific">viral metagenome</name>
    <dbReference type="NCBI Taxonomy" id="1070528"/>
    <lineage>
        <taxon>unclassified sequences</taxon>
        <taxon>metagenomes</taxon>
        <taxon>organismal metagenomes</taxon>
    </lineage>
</organism>
<evidence type="ECO:0000313" key="2">
    <source>
        <dbReference type="EMBL" id="QJA94113.1"/>
    </source>
</evidence>
<dbReference type="EMBL" id="MT143204">
    <property type="protein sequence ID" value="QJA94113.1"/>
    <property type="molecule type" value="Genomic_DNA"/>
</dbReference>
<accession>A0A6M3LI02</accession>
<evidence type="ECO:0000256" key="1">
    <source>
        <dbReference type="SAM" id="MobiDB-lite"/>
    </source>
</evidence>
<proteinExistence type="predicted"/>
<dbReference type="AlphaFoldDB" id="A0A6M3LI02"/>
<protein>
    <submittedName>
        <fullName evidence="2">Uncharacterized protein</fullName>
    </submittedName>
</protein>
<sequence>MKQDIPFPCKLDFDKVFMGKFETDEVTRQKLTQLVINHSITEEQVEVVWAFTHDLNAVEYAAKFLDYGTRFPDDDLGDLCVFIRRCIGNKWDNGDRDVLADIKEGMATIAAATGFKTGDVVMIMNQTFEIFNVSAKDAIISIKKLNEAMQNIGNSTPKNRKGYRASGLRKKHVPPAADRARLRKALPKQDRRSHVHQRRG</sequence>
<reference evidence="2" key="1">
    <citation type="submission" date="2020-03" db="EMBL/GenBank/DDBJ databases">
        <title>The deep terrestrial virosphere.</title>
        <authorList>
            <person name="Holmfeldt K."/>
            <person name="Nilsson E."/>
            <person name="Simone D."/>
            <person name="Lopez-Fernandez M."/>
            <person name="Wu X."/>
            <person name="de Brujin I."/>
            <person name="Lundin D."/>
            <person name="Andersson A."/>
            <person name="Bertilsson S."/>
            <person name="Dopson M."/>
        </authorList>
    </citation>
    <scope>NUCLEOTIDE SEQUENCE</scope>
    <source>
        <strain evidence="2">MM415B03994</strain>
    </source>
</reference>
<feature type="region of interest" description="Disordered" evidence="1">
    <location>
        <begin position="152"/>
        <end position="200"/>
    </location>
</feature>
<gene>
    <name evidence="2" type="ORF">MM415B03994_0009</name>
</gene>